<dbReference type="Pfam" id="PF01488">
    <property type="entry name" value="Shikimate_DH"/>
    <property type="match status" value="1"/>
</dbReference>
<feature type="binding site" evidence="1">
    <location>
        <begin position="15"/>
        <end position="17"/>
    </location>
    <ligand>
        <name>shikimate</name>
        <dbReference type="ChEBI" id="CHEBI:36208"/>
    </ligand>
</feature>
<dbReference type="GO" id="GO:0009423">
    <property type="term" value="P:chorismate biosynthetic process"/>
    <property type="evidence" value="ECO:0007669"/>
    <property type="project" value="UniProtKB-UniRule"/>
</dbReference>
<feature type="domain" description="SDH C-terminal" evidence="4">
    <location>
        <begin position="227"/>
        <end position="257"/>
    </location>
</feature>
<dbReference type="InterPro" id="IPR046346">
    <property type="entry name" value="Aminoacid_DH-like_N_sf"/>
</dbReference>
<dbReference type="Gene3D" id="3.40.50.10860">
    <property type="entry name" value="Leucine Dehydrogenase, chain A, domain 1"/>
    <property type="match status" value="1"/>
</dbReference>
<comment type="caution">
    <text evidence="1">Lacks conserved residue(s) required for the propagation of feature annotation.</text>
</comment>
<dbReference type="SUPFAM" id="SSF53223">
    <property type="entry name" value="Aminoacid dehydrogenase-like, N-terminal domain"/>
    <property type="match status" value="1"/>
</dbReference>
<evidence type="ECO:0000259" key="4">
    <source>
        <dbReference type="Pfam" id="PF18317"/>
    </source>
</evidence>
<keyword evidence="6" id="KW-1185">Reference proteome</keyword>
<dbReference type="SUPFAM" id="SSF51735">
    <property type="entry name" value="NAD(P)-binding Rossmann-fold domains"/>
    <property type="match status" value="1"/>
</dbReference>
<feature type="binding site" evidence="1">
    <location>
        <position position="61"/>
    </location>
    <ligand>
        <name>shikimate</name>
        <dbReference type="ChEBI" id="CHEBI:36208"/>
    </ligand>
</feature>
<accession>F2L3I1</accession>
<dbReference type="GO" id="GO:0009073">
    <property type="term" value="P:aromatic amino acid family biosynthetic process"/>
    <property type="evidence" value="ECO:0007669"/>
    <property type="project" value="UniProtKB-KW"/>
</dbReference>
<dbReference type="GeneID" id="10361273"/>
<reference evidence="5 6" key="1">
    <citation type="journal article" date="2011" name="J. Bacteriol.">
        <title>Complete genome sequence of the thermoacidophilic crenarchaeon Thermoproteus uzoniensis 768-20.</title>
        <authorList>
            <person name="Mardanov A.V."/>
            <person name="Gumerov V.M."/>
            <person name="Beletsky A.V."/>
            <person name="Prokofeva M.I."/>
            <person name="Bonch-Osmolovskaya E.A."/>
            <person name="Ravin N.V."/>
            <person name="Skryabin K.G."/>
        </authorList>
    </citation>
    <scope>NUCLEOTIDE SEQUENCE [LARGE SCALE GENOMIC DNA]</scope>
    <source>
        <strain evidence="5 6">768-20</strain>
    </source>
</reference>
<evidence type="ECO:0000256" key="1">
    <source>
        <dbReference type="HAMAP-Rule" id="MF_00222"/>
    </source>
</evidence>
<dbReference type="GO" id="GO:0008652">
    <property type="term" value="P:amino acid biosynthetic process"/>
    <property type="evidence" value="ECO:0007669"/>
    <property type="project" value="UniProtKB-KW"/>
</dbReference>
<dbReference type="Pfam" id="PF18317">
    <property type="entry name" value="SDH_C"/>
    <property type="match status" value="1"/>
</dbReference>
<dbReference type="RefSeq" id="WP_013680555.1">
    <property type="nucleotide sequence ID" value="NC_015315.1"/>
</dbReference>
<sequence>MRLFAVIGDRVRRYSASPAMHNASFKSLGVDAYFIAVDVPKHGLSCFVDLARFNLAGFNVTIPHKEEIAKYLDGVVMEARAVGAVNTVKVERNLLVGYNTDYLAVYRLAGRYMEGGRVLVLGAGGAARAAVYAAVKAGAAEVVVANRTRERAESLAKEFSERFGARIRGVGLGDVGRADVVVNATPVHDTVLAPLDGARAYVEFVYNPPKTAMVELAEELGVAVVDGVDILVEQGAAAEEIWLGVKPDRSVMRRAVLEFLGVK</sequence>
<dbReference type="InterPro" id="IPR041121">
    <property type="entry name" value="SDH_C"/>
</dbReference>
<gene>
    <name evidence="1" type="primary">aroE</name>
    <name evidence="5" type="ordered locus">TUZN_1759</name>
</gene>
<keyword evidence="1" id="KW-0560">Oxidoreductase</keyword>
<keyword evidence="1" id="KW-0521">NADP</keyword>
<dbReference type="eggNOG" id="arCOG01033">
    <property type="taxonomic scope" value="Archaea"/>
</dbReference>
<dbReference type="HAMAP" id="MF_00222">
    <property type="entry name" value="Shikimate_DH_AroE"/>
    <property type="match status" value="1"/>
</dbReference>
<feature type="binding site" evidence="1">
    <location>
        <position position="227"/>
    </location>
    <ligand>
        <name>NADP(+)</name>
        <dbReference type="ChEBI" id="CHEBI:58349"/>
    </ligand>
</feature>
<feature type="binding site" evidence="1">
    <location>
        <position position="206"/>
    </location>
    <ligand>
        <name>shikimate</name>
        <dbReference type="ChEBI" id="CHEBI:36208"/>
    </ligand>
</feature>
<dbReference type="InterPro" id="IPR036291">
    <property type="entry name" value="NAD(P)-bd_dom_sf"/>
</dbReference>
<dbReference type="InterPro" id="IPR006151">
    <property type="entry name" value="Shikm_DH/Glu-tRNA_Rdtase"/>
</dbReference>
<comment type="similarity">
    <text evidence="1">Belongs to the shikimate dehydrogenase family.</text>
</comment>
<feature type="active site" description="Proton acceptor" evidence="1">
    <location>
        <position position="65"/>
    </location>
</feature>
<dbReference type="EMBL" id="CP002590">
    <property type="protein sequence ID" value="AEA13220.1"/>
    <property type="molecule type" value="Genomic_DNA"/>
</dbReference>
<evidence type="ECO:0000259" key="3">
    <source>
        <dbReference type="Pfam" id="PF08501"/>
    </source>
</evidence>
<keyword evidence="1" id="KW-0028">Amino-acid biosynthesis</keyword>
<feature type="binding site" evidence="1">
    <location>
        <position position="204"/>
    </location>
    <ligand>
        <name>NADP(+)</name>
        <dbReference type="ChEBI" id="CHEBI:58349"/>
    </ligand>
</feature>
<dbReference type="UniPathway" id="UPA00053">
    <property type="reaction ID" value="UER00087"/>
</dbReference>
<evidence type="ECO:0000313" key="6">
    <source>
        <dbReference type="Proteomes" id="UP000008138"/>
    </source>
</evidence>
<comment type="subunit">
    <text evidence="1">Homodimer.</text>
</comment>
<dbReference type="KEGG" id="tuz:TUZN_1759"/>
<feature type="binding site" evidence="1">
    <location>
        <position position="101"/>
    </location>
    <ligand>
        <name>shikimate</name>
        <dbReference type="ChEBI" id="CHEBI:36208"/>
    </ligand>
</feature>
<dbReference type="HOGENOM" id="CLU_044063_0_1_2"/>
<feature type="binding site" evidence="1">
    <location>
        <begin position="122"/>
        <end position="126"/>
    </location>
    <ligand>
        <name>NADP(+)</name>
        <dbReference type="ChEBI" id="CHEBI:58349"/>
    </ligand>
</feature>
<dbReference type="Proteomes" id="UP000008138">
    <property type="component" value="Chromosome"/>
</dbReference>
<feature type="binding site" evidence="1">
    <location>
        <position position="234"/>
    </location>
    <ligand>
        <name>shikimate</name>
        <dbReference type="ChEBI" id="CHEBI:36208"/>
    </ligand>
</feature>
<protein>
    <recommendedName>
        <fullName evidence="1">Shikimate dehydrogenase (NADP(+))</fullName>
        <shortName evidence="1">SDH</shortName>
        <ecNumber evidence="1">1.1.1.25</ecNumber>
    </recommendedName>
</protein>
<dbReference type="AlphaFoldDB" id="F2L3I1"/>
<reference key="2">
    <citation type="submission" date="2011-03" db="EMBL/GenBank/DDBJ databases">
        <title>Complete genome sequence of the thermoacidophilic crenarchaeon Thermoproteus uzoniensis 768-20.</title>
        <authorList>
            <person name="Mardanov A.V."/>
            <person name="Gumerov V.M."/>
            <person name="Beletsky A.V."/>
            <person name="Prokofeva M.I."/>
            <person name="Bonch-Osmolovskaya E.A."/>
            <person name="Ravin N.V."/>
            <person name="Skryabin K.G."/>
        </authorList>
    </citation>
    <scope>NUCLEOTIDE SEQUENCE</scope>
    <source>
        <strain>768-20</strain>
    </source>
</reference>
<keyword evidence="1" id="KW-0057">Aromatic amino acid biosynthesis</keyword>
<dbReference type="OrthoDB" id="8744at2157"/>
<proteinExistence type="inferred from homology"/>
<organism evidence="5 6">
    <name type="scientific">Thermoproteus uzoniensis (strain 768-20)</name>
    <dbReference type="NCBI Taxonomy" id="999630"/>
    <lineage>
        <taxon>Archaea</taxon>
        <taxon>Thermoproteota</taxon>
        <taxon>Thermoprotei</taxon>
        <taxon>Thermoproteales</taxon>
        <taxon>Thermoproteaceae</taxon>
        <taxon>Thermoproteus</taxon>
    </lineage>
</organism>
<comment type="function">
    <text evidence="1">Involved in the biosynthesis of the chorismate, which leads to the biosynthesis of aromatic amino acids. Catalyzes the reversible NADPH linked reduction of 3-dehydroshikimate (DHSA) to yield shikimate (SA).</text>
</comment>
<comment type="pathway">
    <text evidence="1">Metabolic intermediate biosynthesis; chorismate biosynthesis; chorismate from D-erythrose 4-phosphate and phosphoenolpyruvate: step 4/7.</text>
</comment>
<feature type="binding site" evidence="1">
    <location>
        <begin position="146"/>
        <end position="151"/>
    </location>
    <ligand>
        <name>NADP(+)</name>
        <dbReference type="ChEBI" id="CHEBI:58349"/>
    </ligand>
</feature>
<dbReference type="Pfam" id="PF08501">
    <property type="entry name" value="Shikimate_dh_N"/>
    <property type="match status" value="1"/>
</dbReference>
<feature type="binding site" evidence="1">
    <location>
        <position position="86"/>
    </location>
    <ligand>
        <name>shikimate</name>
        <dbReference type="ChEBI" id="CHEBI:36208"/>
    </ligand>
</feature>
<dbReference type="InterPro" id="IPR013708">
    <property type="entry name" value="Shikimate_DH-bd_N"/>
</dbReference>
<dbReference type="GO" id="GO:0004764">
    <property type="term" value="F:shikimate 3-dehydrogenase (NADP+) activity"/>
    <property type="evidence" value="ECO:0007669"/>
    <property type="project" value="UniProtKB-UniRule"/>
</dbReference>
<evidence type="ECO:0000313" key="5">
    <source>
        <dbReference type="EMBL" id="AEA13220.1"/>
    </source>
</evidence>
<dbReference type="PANTHER" id="PTHR21089">
    <property type="entry name" value="SHIKIMATE DEHYDROGENASE"/>
    <property type="match status" value="1"/>
</dbReference>
<evidence type="ECO:0000259" key="2">
    <source>
        <dbReference type="Pfam" id="PF01488"/>
    </source>
</evidence>
<dbReference type="InterPro" id="IPR022893">
    <property type="entry name" value="Shikimate_DH_fam"/>
</dbReference>
<feature type="domain" description="Shikimate dehydrogenase substrate binding N-terminal" evidence="3">
    <location>
        <begin position="6"/>
        <end position="88"/>
    </location>
</feature>
<dbReference type="GO" id="GO:0019632">
    <property type="term" value="P:shikimate metabolic process"/>
    <property type="evidence" value="ECO:0007669"/>
    <property type="project" value="TreeGrafter"/>
</dbReference>
<feature type="domain" description="Quinate/shikimate 5-dehydrogenase/glutamyl-tRNA reductase" evidence="2">
    <location>
        <begin position="113"/>
        <end position="192"/>
    </location>
</feature>
<dbReference type="PANTHER" id="PTHR21089:SF1">
    <property type="entry name" value="BIFUNCTIONAL 3-DEHYDROQUINATE DEHYDRATASE_SHIKIMATE DEHYDROGENASE, CHLOROPLASTIC"/>
    <property type="match status" value="1"/>
</dbReference>
<dbReference type="STRING" id="999630.TUZN_1759"/>
<comment type="catalytic activity">
    <reaction evidence="1">
        <text>shikimate + NADP(+) = 3-dehydroshikimate + NADPH + H(+)</text>
        <dbReference type="Rhea" id="RHEA:17737"/>
        <dbReference type="ChEBI" id="CHEBI:15378"/>
        <dbReference type="ChEBI" id="CHEBI:16630"/>
        <dbReference type="ChEBI" id="CHEBI:36208"/>
        <dbReference type="ChEBI" id="CHEBI:57783"/>
        <dbReference type="ChEBI" id="CHEBI:58349"/>
        <dbReference type="EC" id="1.1.1.25"/>
    </reaction>
</comment>
<name>F2L3I1_THEU7</name>
<dbReference type="Gene3D" id="3.40.50.720">
    <property type="entry name" value="NAD(P)-binding Rossmann-like Domain"/>
    <property type="match status" value="1"/>
</dbReference>
<dbReference type="EC" id="1.1.1.25" evidence="1"/>